<evidence type="ECO:0000256" key="6">
    <source>
        <dbReference type="ARBA" id="ARBA00022989"/>
    </source>
</evidence>
<dbReference type="InterPro" id="IPR004638">
    <property type="entry name" value="EmrB-like"/>
</dbReference>
<name>A0ABP3IUE5_9ACTN</name>
<gene>
    <name evidence="11" type="ORF">GCM10010357_47990</name>
</gene>
<feature type="transmembrane region" description="Helical" evidence="9">
    <location>
        <begin position="134"/>
        <end position="160"/>
    </location>
</feature>
<evidence type="ECO:0000256" key="5">
    <source>
        <dbReference type="ARBA" id="ARBA00022692"/>
    </source>
</evidence>
<dbReference type="Gene3D" id="1.20.1720.10">
    <property type="entry name" value="Multidrug resistance protein D"/>
    <property type="match status" value="1"/>
</dbReference>
<feature type="transmembrane region" description="Helical" evidence="9">
    <location>
        <begin position="400"/>
        <end position="417"/>
    </location>
</feature>
<dbReference type="PROSITE" id="PS50850">
    <property type="entry name" value="MFS"/>
    <property type="match status" value="1"/>
</dbReference>
<dbReference type="InterPro" id="IPR020846">
    <property type="entry name" value="MFS_dom"/>
</dbReference>
<feature type="transmembrane region" description="Helical" evidence="9">
    <location>
        <begin position="437"/>
        <end position="458"/>
    </location>
</feature>
<feature type="transmembrane region" description="Helical" evidence="9">
    <location>
        <begin position="356"/>
        <end position="379"/>
    </location>
</feature>
<evidence type="ECO:0000256" key="9">
    <source>
        <dbReference type="SAM" id="Phobius"/>
    </source>
</evidence>
<feature type="transmembrane region" description="Helical" evidence="9">
    <location>
        <begin position="75"/>
        <end position="94"/>
    </location>
</feature>
<feature type="transmembrane region" description="Helical" evidence="9">
    <location>
        <begin position="330"/>
        <end position="350"/>
    </location>
</feature>
<feature type="transmembrane region" description="Helical" evidence="9">
    <location>
        <begin position="197"/>
        <end position="215"/>
    </location>
</feature>
<keyword evidence="7 9" id="KW-0472">Membrane</keyword>
<keyword evidence="6 9" id="KW-1133">Transmembrane helix</keyword>
<evidence type="ECO:0000256" key="4">
    <source>
        <dbReference type="ARBA" id="ARBA00022475"/>
    </source>
</evidence>
<dbReference type="NCBIfam" id="TIGR00711">
    <property type="entry name" value="efflux_EmrB"/>
    <property type="match status" value="1"/>
</dbReference>
<comment type="similarity">
    <text evidence="2">Belongs to the major facilitator superfamily. EmrB family.</text>
</comment>
<feature type="transmembrane region" description="Helical" evidence="9">
    <location>
        <begin position="44"/>
        <end position="63"/>
    </location>
</feature>
<keyword evidence="8" id="KW-0046">Antibiotic resistance</keyword>
<accession>A0ABP3IUE5</accession>
<dbReference type="CDD" id="cd17321">
    <property type="entry name" value="MFS_MMR_MDR_like"/>
    <property type="match status" value="1"/>
</dbReference>
<protein>
    <submittedName>
        <fullName evidence="11">MFS transporter</fullName>
    </submittedName>
</protein>
<keyword evidence="3" id="KW-0813">Transport</keyword>
<organism evidence="11 12">
    <name type="scientific">Streptomyces luteireticuli</name>
    <dbReference type="NCBI Taxonomy" id="173858"/>
    <lineage>
        <taxon>Bacteria</taxon>
        <taxon>Bacillati</taxon>
        <taxon>Actinomycetota</taxon>
        <taxon>Actinomycetes</taxon>
        <taxon>Kitasatosporales</taxon>
        <taxon>Streptomycetaceae</taxon>
        <taxon>Streptomyces</taxon>
    </lineage>
</organism>
<dbReference type="PANTHER" id="PTHR42718">
    <property type="entry name" value="MAJOR FACILITATOR SUPERFAMILY MULTIDRUG TRANSPORTER MFSC"/>
    <property type="match status" value="1"/>
</dbReference>
<dbReference type="EMBL" id="BAAABX010000051">
    <property type="protein sequence ID" value="GAA0421054.1"/>
    <property type="molecule type" value="Genomic_DNA"/>
</dbReference>
<keyword evidence="4" id="KW-1003">Cell membrane</keyword>
<feature type="transmembrane region" description="Helical" evidence="9">
    <location>
        <begin position="100"/>
        <end position="122"/>
    </location>
</feature>
<evidence type="ECO:0000313" key="12">
    <source>
        <dbReference type="Proteomes" id="UP001500879"/>
    </source>
</evidence>
<evidence type="ECO:0000259" key="10">
    <source>
        <dbReference type="PROSITE" id="PS50850"/>
    </source>
</evidence>
<dbReference type="InterPro" id="IPR036259">
    <property type="entry name" value="MFS_trans_sf"/>
</dbReference>
<feature type="transmembrane region" description="Helical" evidence="9">
    <location>
        <begin position="221"/>
        <end position="244"/>
    </location>
</feature>
<keyword evidence="5 9" id="KW-0812">Transmembrane</keyword>
<proteinExistence type="inferred from homology"/>
<dbReference type="Gene3D" id="1.20.1250.20">
    <property type="entry name" value="MFS general substrate transporter like domains"/>
    <property type="match status" value="1"/>
</dbReference>
<comment type="subcellular location">
    <subcellularLocation>
        <location evidence="1">Cell membrane</location>
        <topology evidence="1">Multi-pass membrane protein</topology>
    </subcellularLocation>
</comment>
<dbReference type="Pfam" id="PF07690">
    <property type="entry name" value="MFS_1"/>
    <property type="match status" value="1"/>
</dbReference>
<dbReference type="Proteomes" id="UP001500879">
    <property type="component" value="Unassembled WGS sequence"/>
</dbReference>
<dbReference type="InterPro" id="IPR001958">
    <property type="entry name" value="Tet-R_TetA/multi-R_MdtG-like"/>
</dbReference>
<comment type="caution">
    <text evidence="11">The sequence shown here is derived from an EMBL/GenBank/DDBJ whole genome shotgun (WGS) entry which is preliminary data.</text>
</comment>
<evidence type="ECO:0000256" key="7">
    <source>
        <dbReference type="ARBA" id="ARBA00023136"/>
    </source>
</evidence>
<dbReference type="RefSeq" id="WP_344027834.1">
    <property type="nucleotide sequence ID" value="NZ_BAAABX010000051.1"/>
</dbReference>
<evidence type="ECO:0000256" key="1">
    <source>
        <dbReference type="ARBA" id="ARBA00004651"/>
    </source>
</evidence>
<sequence length="481" mass="48305">MADRRFRLALAVCCTAVFMVGLDSTALNVALPAIQRELHASVAGMQWTLDAYNMLVASLIMLAGSVADRVGRRRVLLAGFALFAAGSALCGLASSTGGLIAFRAVQGLGGAALGPVSLSVISQVAPDRAHRARAIGVWTASFAVGMAAGPLLGGVLVSAAGWRSVFWINVPVGLAVLALAARRLPESRAAVRRRFDAVGQLLVVALLGPLTYAIIDAPHRGFRAPAVLAAAAVAAAALAGLVVYERRRADPLIDPRFFRSAPFGGAVVISLGAFAVLGGYLFLSTLYLQDARGLSALAAGVWTLPMPLATVVCAPLAGRLLARRGPRPPLVLAGAALAAGALLIALFGAGSDALPFLAGSACVGAGVGLVDVPATHLAVAGMPHDRAGVASAVSTTSCRVGLSLGVALAGAVLAASLPGGTAPGVAAFTAAAGPAWWLLTGCGALVLVLGAVVTGSWARGTAHRVRSALPEERVMSASRAG</sequence>
<feature type="transmembrane region" description="Helical" evidence="9">
    <location>
        <begin position="265"/>
        <end position="288"/>
    </location>
</feature>
<feature type="domain" description="Major facilitator superfamily (MFS) profile" evidence="10">
    <location>
        <begin position="9"/>
        <end position="458"/>
    </location>
</feature>
<evidence type="ECO:0000256" key="8">
    <source>
        <dbReference type="ARBA" id="ARBA00023251"/>
    </source>
</evidence>
<dbReference type="PANTHER" id="PTHR42718:SF9">
    <property type="entry name" value="MAJOR FACILITATOR SUPERFAMILY MULTIDRUG TRANSPORTER MFSC"/>
    <property type="match status" value="1"/>
</dbReference>
<reference evidence="12" key="1">
    <citation type="journal article" date="2019" name="Int. J. Syst. Evol. Microbiol.">
        <title>The Global Catalogue of Microorganisms (GCM) 10K type strain sequencing project: providing services to taxonomists for standard genome sequencing and annotation.</title>
        <authorList>
            <consortium name="The Broad Institute Genomics Platform"/>
            <consortium name="The Broad Institute Genome Sequencing Center for Infectious Disease"/>
            <person name="Wu L."/>
            <person name="Ma J."/>
        </authorList>
    </citation>
    <scope>NUCLEOTIDE SEQUENCE [LARGE SCALE GENOMIC DNA]</scope>
    <source>
        <strain evidence="12">JCM 4788</strain>
    </source>
</reference>
<feature type="transmembrane region" description="Helical" evidence="9">
    <location>
        <begin position="294"/>
        <end position="318"/>
    </location>
</feature>
<evidence type="ECO:0000256" key="2">
    <source>
        <dbReference type="ARBA" id="ARBA00008537"/>
    </source>
</evidence>
<dbReference type="SUPFAM" id="SSF103473">
    <property type="entry name" value="MFS general substrate transporter"/>
    <property type="match status" value="1"/>
</dbReference>
<evidence type="ECO:0000313" key="11">
    <source>
        <dbReference type="EMBL" id="GAA0421054.1"/>
    </source>
</evidence>
<evidence type="ECO:0000256" key="3">
    <source>
        <dbReference type="ARBA" id="ARBA00022448"/>
    </source>
</evidence>
<feature type="transmembrane region" description="Helical" evidence="9">
    <location>
        <begin position="166"/>
        <end position="185"/>
    </location>
</feature>
<keyword evidence="12" id="KW-1185">Reference proteome</keyword>
<dbReference type="InterPro" id="IPR011701">
    <property type="entry name" value="MFS"/>
</dbReference>
<dbReference type="PRINTS" id="PR01035">
    <property type="entry name" value="TCRTETA"/>
</dbReference>